<gene>
    <name evidence="7" type="ORF">EPI10_022541</name>
</gene>
<protein>
    <submittedName>
        <fullName evidence="7">Disease resistance protein RGA2-like isoform X1</fullName>
    </submittedName>
</protein>
<name>A0A5B6VS71_9ROSI</name>
<dbReference type="Pfam" id="PF00931">
    <property type="entry name" value="NB-ARC"/>
    <property type="match status" value="1"/>
</dbReference>
<evidence type="ECO:0000259" key="5">
    <source>
        <dbReference type="Pfam" id="PF00931"/>
    </source>
</evidence>
<feature type="domain" description="NB-ARC" evidence="5">
    <location>
        <begin position="189"/>
        <end position="229"/>
    </location>
</feature>
<dbReference type="OrthoDB" id="5279713at2759"/>
<feature type="domain" description="Disease resistance N-terminal" evidence="6">
    <location>
        <begin position="12"/>
        <end position="96"/>
    </location>
</feature>
<keyword evidence="1" id="KW-0677">Repeat</keyword>
<evidence type="ECO:0000256" key="1">
    <source>
        <dbReference type="ARBA" id="ARBA00022737"/>
    </source>
</evidence>
<dbReference type="GO" id="GO:0006952">
    <property type="term" value="P:defense response"/>
    <property type="evidence" value="ECO:0007669"/>
    <property type="project" value="UniProtKB-KW"/>
</dbReference>
<comment type="caution">
    <text evidence="7">The sequence shown here is derived from an EMBL/GenBank/DDBJ whole genome shotgun (WGS) entry which is preliminary data.</text>
</comment>
<evidence type="ECO:0000313" key="7">
    <source>
        <dbReference type="EMBL" id="KAA3472031.1"/>
    </source>
</evidence>
<evidence type="ECO:0000256" key="3">
    <source>
        <dbReference type="ARBA" id="ARBA00022821"/>
    </source>
</evidence>
<keyword evidence="4" id="KW-0067">ATP-binding</keyword>
<dbReference type="GO" id="GO:0005524">
    <property type="term" value="F:ATP binding"/>
    <property type="evidence" value="ECO:0007669"/>
    <property type="project" value="UniProtKB-KW"/>
</dbReference>
<dbReference type="InterPro" id="IPR041118">
    <property type="entry name" value="Rx_N"/>
</dbReference>
<dbReference type="Proteomes" id="UP000325315">
    <property type="component" value="Unassembled WGS sequence"/>
</dbReference>
<sequence>MDEAIAFDIAGELITKLMSCDPSQIGVWWNFKDDLDDFKRTLSTVKAVLLGAEEKSMTNNLIKVWLEELTDALYDADDLLDDFSTEALRKDLMSGNKLTKEVRLFFLSSNQFAYSLKMGRKIKAINARLALIGSEAHRFGLVKRDCPVETSFMTKIRQQTHSFMCEDNIIGRDYDKLALLKLVLGFQSEENLYIIPIVGIGGLGKTTLARLVYNDEMVRLHFELMMWVAKISSNCLPYVLKGLSDDDAWSLFKEITFMERYADPTNSAFVEIGKHILKKCAGVPLAIKTIGGMYL</sequence>
<dbReference type="Gene3D" id="3.40.50.300">
    <property type="entry name" value="P-loop containing nucleotide triphosphate hydrolases"/>
    <property type="match status" value="1"/>
</dbReference>
<dbReference type="Gene3D" id="1.20.5.4130">
    <property type="match status" value="1"/>
</dbReference>
<dbReference type="PANTHER" id="PTHR36766">
    <property type="entry name" value="PLANT BROAD-SPECTRUM MILDEW RESISTANCE PROTEIN RPW8"/>
    <property type="match status" value="1"/>
</dbReference>
<evidence type="ECO:0000256" key="2">
    <source>
        <dbReference type="ARBA" id="ARBA00022741"/>
    </source>
</evidence>
<accession>A0A5B6VS71</accession>
<dbReference type="EMBL" id="SMMG02000005">
    <property type="protein sequence ID" value="KAA3472031.1"/>
    <property type="molecule type" value="Genomic_DNA"/>
</dbReference>
<keyword evidence="2" id="KW-0547">Nucleotide-binding</keyword>
<dbReference type="InterPro" id="IPR027417">
    <property type="entry name" value="P-loop_NTPase"/>
</dbReference>
<dbReference type="InterPro" id="IPR002182">
    <property type="entry name" value="NB-ARC"/>
</dbReference>
<dbReference type="PANTHER" id="PTHR36766:SF40">
    <property type="entry name" value="DISEASE RESISTANCE PROTEIN RGA3"/>
    <property type="match status" value="1"/>
</dbReference>
<dbReference type="SUPFAM" id="SSF52540">
    <property type="entry name" value="P-loop containing nucleoside triphosphate hydrolases"/>
    <property type="match status" value="1"/>
</dbReference>
<organism evidence="7 8">
    <name type="scientific">Gossypium australe</name>
    <dbReference type="NCBI Taxonomy" id="47621"/>
    <lineage>
        <taxon>Eukaryota</taxon>
        <taxon>Viridiplantae</taxon>
        <taxon>Streptophyta</taxon>
        <taxon>Embryophyta</taxon>
        <taxon>Tracheophyta</taxon>
        <taxon>Spermatophyta</taxon>
        <taxon>Magnoliopsida</taxon>
        <taxon>eudicotyledons</taxon>
        <taxon>Gunneridae</taxon>
        <taxon>Pentapetalae</taxon>
        <taxon>rosids</taxon>
        <taxon>malvids</taxon>
        <taxon>Malvales</taxon>
        <taxon>Malvaceae</taxon>
        <taxon>Malvoideae</taxon>
        <taxon>Gossypium</taxon>
    </lineage>
</organism>
<evidence type="ECO:0000259" key="6">
    <source>
        <dbReference type="Pfam" id="PF18052"/>
    </source>
</evidence>
<dbReference type="GO" id="GO:0043531">
    <property type="term" value="F:ADP binding"/>
    <property type="evidence" value="ECO:0007669"/>
    <property type="project" value="InterPro"/>
</dbReference>
<proteinExistence type="predicted"/>
<dbReference type="AlphaFoldDB" id="A0A5B6VS71"/>
<reference evidence="8" key="1">
    <citation type="journal article" date="2019" name="Plant Biotechnol. J.">
        <title>Genome sequencing of the Australian wild diploid species Gossypium australe highlights disease resistance and delayed gland morphogenesis.</title>
        <authorList>
            <person name="Cai Y."/>
            <person name="Cai X."/>
            <person name="Wang Q."/>
            <person name="Wang P."/>
            <person name="Zhang Y."/>
            <person name="Cai C."/>
            <person name="Xu Y."/>
            <person name="Wang K."/>
            <person name="Zhou Z."/>
            <person name="Wang C."/>
            <person name="Geng S."/>
            <person name="Li B."/>
            <person name="Dong Q."/>
            <person name="Hou Y."/>
            <person name="Wang H."/>
            <person name="Ai P."/>
            <person name="Liu Z."/>
            <person name="Yi F."/>
            <person name="Sun M."/>
            <person name="An G."/>
            <person name="Cheng J."/>
            <person name="Zhang Y."/>
            <person name="Shi Q."/>
            <person name="Xie Y."/>
            <person name="Shi X."/>
            <person name="Chang Y."/>
            <person name="Huang F."/>
            <person name="Chen Y."/>
            <person name="Hong S."/>
            <person name="Mi L."/>
            <person name="Sun Q."/>
            <person name="Zhang L."/>
            <person name="Zhou B."/>
            <person name="Peng R."/>
            <person name="Zhang X."/>
            <person name="Liu F."/>
        </authorList>
    </citation>
    <scope>NUCLEOTIDE SEQUENCE [LARGE SCALE GENOMIC DNA]</scope>
    <source>
        <strain evidence="8">cv. PA1801</strain>
    </source>
</reference>
<keyword evidence="8" id="KW-1185">Reference proteome</keyword>
<evidence type="ECO:0000313" key="8">
    <source>
        <dbReference type="Proteomes" id="UP000325315"/>
    </source>
</evidence>
<evidence type="ECO:0000256" key="4">
    <source>
        <dbReference type="ARBA" id="ARBA00022840"/>
    </source>
</evidence>
<keyword evidence="3" id="KW-0611">Plant defense</keyword>
<dbReference type="Pfam" id="PF18052">
    <property type="entry name" value="Rx_N"/>
    <property type="match status" value="1"/>
</dbReference>